<protein>
    <recommendedName>
        <fullName evidence="5">Pentatricopeptide repeat-containing protein</fullName>
    </recommendedName>
</protein>
<dbReference type="AlphaFoldDB" id="A0A9D4ZP27"/>
<dbReference type="FunFam" id="1.25.40.10:FF:000158">
    <property type="entry name" value="pentatricopeptide repeat-containing protein At2g33680"/>
    <property type="match status" value="1"/>
</dbReference>
<dbReference type="Proteomes" id="UP000886520">
    <property type="component" value="Chromosome 2"/>
</dbReference>
<keyword evidence="4" id="KW-1185">Reference proteome</keyword>
<dbReference type="GO" id="GO:0003723">
    <property type="term" value="F:RNA binding"/>
    <property type="evidence" value="ECO:0007669"/>
    <property type="project" value="InterPro"/>
</dbReference>
<organism evidence="3 4">
    <name type="scientific">Adiantum capillus-veneris</name>
    <name type="common">Maidenhair fern</name>
    <dbReference type="NCBI Taxonomy" id="13818"/>
    <lineage>
        <taxon>Eukaryota</taxon>
        <taxon>Viridiplantae</taxon>
        <taxon>Streptophyta</taxon>
        <taxon>Embryophyta</taxon>
        <taxon>Tracheophyta</taxon>
        <taxon>Polypodiopsida</taxon>
        <taxon>Polypodiidae</taxon>
        <taxon>Polypodiales</taxon>
        <taxon>Pteridineae</taxon>
        <taxon>Pteridaceae</taxon>
        <taxon>Vittarioideae</taxon>
        <taxon>Adiantum</taxon>
    </lineage>
</organism>
<evidence type="ECO:0008006" key="5">
    <source>
        <dbReference type="Google" id="ProtNLM"/>
    </source>
</evidence>
<keyword evidence="1" id="KW-0677">Repeat</keyword>
<dbReference type="GO" id="GO:0048731">
    <property type="term" value="P:system development"/>
    <property type="evidence" value="ECO:0007669"/>
    <property type="project" value="UniProtKB-ARBA"/>
</dbReference>
<evidence type="ECO:0000256" key="1">
    <source>
        <dbReference type="ARBA" id="ARBA00022737"/>
    </source>
</evidence>
<proteinExistence type="predicted"/>
<dbReference type="OrthoDB" id="185373at2759"/>
<comment type="caution">
    <text evidence="3">The sequence shown here is derived from an EMBL/GenBank/DDBJ whole genome shotgun (WGS) entry which is preliminary data.</text>
</comment>
<dbReference type="InterPro" id="IPR011990">
    <property type="entry name" value="TPR-like_helical_dom_sf"/>
</dbReference>
<dbReference type="PROSITE" id="PS51375">
    <property type="entry name" value="PPR"/>
    <property type="match status" value="5"/>
</dbReference>
<dbReference type="NCBIfam" id="TIGR00756">
    <property type="entry name" value="PPR"/>
    <property type="match status" value="5"/>
</dbReference>
<evidence type="ECO:0000313" key="3">
    <source>
        <dbReference type="EMBL" id="KAI5082554.1"/>
    </source>
</evidence>
<feature type="repeat" description="PPR" evidence="2">
    <location>
        <begin position="475"/>
        <end position="509"/>
    </location>
</feature>
<feature type="repeat" description="PPR" evidence="2">
    <location>
        <begin position="374"/>
        <end position="408"/>
    </location>
</feature>
<evidence type="ECO:0000256" key="2">
    <source>
        <dbReference type="PROSITE-ProRule" id="PRU00708"/>
    </source>
</evidence>
<reference evidence="3" key="1">
    <citation type="submission" date="2021-01" db="EMBL/GenBank/DDBJ databases">
        <title>Adiantum capillus-veneris genome.</title>
        <authorList>
            <person name="Fang Y."/>
            <person name="Liao Q."/>
        </authorList>
    </citation>
    <scope>NUCLEOTIDE SEQUENCE</scope>
    <source>
        <strain evidence="3">H3</strain>
        <tissue evidence="3">Leaf</tissue>
    </source>
</reference>
<gene>
    <name evidence="3" type="ORF">GOP47_0002297</name>
</gene>
<accession>A0A9D4ZP27</accession>
<name>A0A9D4ZP27_ADICA</name>
<dbReference type="EMBL" id="JABFUD020000003">
    <property type="protein sequence ID" value="KAI5082554.1"/>
    <property type="molecule type" value="Genomic_DNA"/>
</dbReference>
<dbReference type="Pfam" id="PF13041">
    <property type="entry name" value="PPR_2"/>
    <property type="match status" value="2"/>
</dbReference>
<dbReference type="GO" id="GO:0009451">
    <property type="term" value="P:RNA modification"/>
    <property type="evidence" value="ECO:0007669"/>
    <property type="project" value="InterPro"/>
</dbReference>
<dbReference type="InterPro" id="IPR002885">
    <property type="entry name" value="PPR_rpt"/>
</dbReference>
<dbReference type="PANTHER" id="PTHR24015">
    <property type="entry name" value="OS07G0578800 PROTEIN-RELATED"/>
    <property type="match status" value="1"/>
</dbReference>
<dbReference type="FunFam" id="1.25.40.10:FF:000285">
    <property type="entry name" value="Pentatricopeptide repeat-containing protein, chloroplastic"/>
    <property type="match status" value="1"/>
</dbReference>
<evidence type="ECO:0000313" key="4">
    <source>
        <dbReference type="Proteomes" id="UP000886520"/>
    </source>
</evidence>
<feature type="repeat" description="PPR" evidence="2">
    <location>
        <begin position="576"/>
        <end position="610"/>
    </location>
</feature>
<dbReference type="InterPro" id="IPR046960">
    <property type="entry name" value="PPR_At4g14850-like_plant"/>
</dbReference>
<feature type="repeat" description="PPR" evidence="2">
    <location>
        <begin position="273"/>
        <end position="307"/>
    </location>
</feature>
<dbReference type="FunFam" id="1.25.40.10:FF:000073">
    <property type="entry name" value="Pentatricopeptide repeat-containing protein chloroplastic"/>
    <property type="match status" value="1"/>
</dbReference>
<feature type="repeat" description="PPR" evidence="2">
    <location>
        <begin position="78"/>
        <end position="112"/>
    </location>
</feature>
<dbReference type="Pfam" id="PF01535">
    <property type="entry name" value="PPR"/>
    <property type="match status" value="6"/>
</dbReference>
<dbReference type="Gene3D" id="1.25.40.10">
    <property type="entry name" value="Tetratricopeptide repeat domain"/>
    <property type="match status" value="6"/>
</dbReference>
<sequence length="706" mass="77942">MIQVQRTKPSQQWTQLCNVLTKSAKQKDLEAGSCIHQFMVTTGLDREGILRDHLIRLYACCGCLEEARLVFCMSQVRSVYTWNSIISAHAKLGNGRATLHLYACMLDEGVAPDNVTFLCILKACATLTEGMLMHTHVIFFGLNVNSALGSALVECYALFGRLDDAQYVFDRVNTPDVVLWGTIISAYAQHFDANALELFNTMHSTGAAPSHFILNCTLKVCASTSDAQILHDHIMRNEFDSDLILGSSLVDAYAKLGDLDVANCVFNKLAKHDVVSWGALIDGYARHDCGLAALELFCQMEESNIKADSAIFLSVLEACAQIRNVNLGRKLHEIILKNGFHVDILIMSSLVNLYAVCGYLDEAHGLFDTIGNPDVVSWGVLVAGYVQHGFYDIVMELVAKMLEENMEPDDVILLSVLKACGGLAALSLGWRIHDHILRKAFVRVLDVGNVLVNMYVECGSLKEARKIFDMLSIRDEETWGVMIAGYVQEGDSFAAFWLLEEMLSSNLKPDKVILLSVLKACTIIGAAGKGMLIHDQVIRNGFETEAFVSNMLVHMYASCKSFNEAQRILTVMPQRDVVSWSALITGLVSSGKSKQAEELLKDMLRQGLKPDDTAVTIILSAYAHTGAVEEGLRFYKRMRQAHPTLEHVNCLLDLFSRSGRLSDATELSQAMPFSTSAIAETALLTGSKSFGDVELGRCYFDHVTTR</sequence>